<reference evidence="2" key="1">
    <citation type="submission" date="2018-03" db="EMBL/GenBank/DDBJ databases">
        <authorList>
            <person name="Navarro De La Torre S."/>
        </authorList>
    </citation>
    <scope>NUCLEOTIDE SEQUENCE [LARGE SCALE GENOMIC DNA]</scope>
    <source>
        <strain evidence="2">EAod3</strain>
    </source>
</reference>
<protein>
    <submittedName>
        <fullName evidence="1">Uncharacterized protein</fullName>
    </submittedName>
</protein>
<keyword evidence="2" id="KW-1185">Reference proteome</keyword>
<evidence type="ECO:0000313" key="1">
    <source>
        <dbReference type="EMBL" id="SPJ32313.1"/>
    </source>
</evidence>
<dbReference type="EMBL" id="ONZI01000001">
    <property type="protein sequence ID" value="SPJ32313.1"/>
    <property type="molecule type" value="Genomic_DNA"/>
</dbReference>
<accession>A0A2R8CHG8</accession>
<proteinExistence type="predicted"/>
<sequence>MVPESRACLVALILCIPEIFDSLRQAGGIIRNPPRCFNVTGIENRSL</sequence>
<dbReference type="AlphaFoldDB" id="A0A2R8CHG8"/>
<organism evidence="1 2">
    <name type="scientific">Kushneria phyllosphaerae</name>
    <dbReference type="NCBI Taxonomy" id="2100822"/>
    <lineage>
        <taxon>Bacteria</taxon>
        <taxon>Pseudomonadati</taxon>
        <taxon>Pseudomonadota</taxon>
        <taxon>Gammaproteobacteria</taxon>
        <taxon>Oceanospirillales</taxon>
        <taxon>Halomonadaceae</taxon>
        <taxon>Kushneria</taxon>
    </lineage>
</organism>
<evidence type="ECO:0000313" key="2">
    <source>
        <dbReference type="Proteomes" id="UP000244934"/>
    </source>
</evidence>
<dbReference type="Proteomes" id="UP000244934">
    <property type="component" value="Unassembled WGS sequence"/>
</dbReference>
<gene>
    <name evidence="1" type="ORF">KSP9073_00313</name>
</gene>
<name>A0A2R8CHG8_9GAMM</name>